<dbReference type="CDD" id="cd18126">
    <property type="entry name" value="GAPDH_I_C"/>
    <property type="match status" value="1"/>
</dbReference>
<dbReference type="GO" id="GO:0016620">
    <property type="term" value="F:oxidoreductase activity, acting on the aldehyde or oxo group of donors, NAD or NADP as acceptor"/>
    <property type="evidence" value="ECO:0007669"/>
    <property type="project" value="InterPro"/>
</dbReference>
<feature type="active site" description="Nucleophile" evidence="4">
    <location>
        <position position="154"/>
    </location>
</feature>
<dbReference type="FunFam" id="3.40.50.720:FF:000001">
    <property type="entry name" value="Glyceraldehyde-3-phosphate dehydrogenase"/>
    <property type="match status" value="1"/>
</dbReference>
<dbReference type="InterPro" id="IPR036291">
    <property type="entry name" value="NAD(P)-bd_dom_sf"/>
</dbReference>
<name>A0A327X1E9_9GAMM</name>
<dbReference type="CDD" id="cd05214">
    <property type="entry name" value="GAPDH_I_N"/>
    <property type="match status" value="1"/>
</dbReference>
<dbReference type="Gene3D" id="3.40.50.720">
    <property type="entry name" value="NAD(P)-binding Rossmann-like Domain"/>
    <property type="match status" value="1"/>
</dbReference>
<dbReference type="GO" id="GO:0050661">
    <property type="term" value="F:NADP binding"/>
    <property type="evidence" value="ECO:0007669"/>
    <property type="project" value="InterPro"/>
</dbReference>
<dbReference type="EC" id="1.2.1.-" evidence="9"/>
<feature type="binding site" evidence="6">
    <location>
        <position position="317"/>
    </location>
    <ligand>
        <name>NAD(+)</name>
        <dbReference type="ChEBI" id="CHEBI:57540"/>
    </ligand>
</feature>
<feature type="binding site" evidence="6">
    <location>
        <begin position="12"/>
        <end position="13"/>
    </location>
    <ligand>
        <name>NAD(+)</name>
        <dbReference type="ChEBI" id="CHEBI:57540"/>
    </ligand>
</feature>
<evidence type="ECO:0000256" key="6">
    <source>
        <dbReference type="PIRSR" id="PIRSR000149-3"/>
    </source>
</evidence>
<feature type="binding site" evidence="5">
    <location>
        <position position="184"/>
    </location>
    <ligand>
        <name>D-glyceraldehyde 3-phosphate</name>
        <dbReference type="ChEBI" id="CHEBI:59776"/>
    </ligand>
</feature>
<evidence type="ECO:0000256" key="4">
    <source>
        <dbReference type="PIRSR" id="PIRSR000149-1"/>
    </source>
</evidence>
<dbReference type="EMBL" id="PIPK01000002">
    <property type="protein sequence ID" value="RUO27817.1"/>
    <property type="molecule type" value="Genomic_DNA"/>
</dbReference>
<dbReference type="PRINTS" id="PR00078">
    <property type="entry name" value="G3PDHDRGNASE"/>
</dbReference>
<organism evidence="11 13">
    <name type="scientific">Aliidiomarina maris</name>
    <dbReference type="NCBI Taxonomy" id="531312"/>
    <lineage>
        <taxon>Bacteria</taxon>
        <taxon>Pseudomonadati</taxon>
        <taxon>Pseudomonadota</taxon>
        <taxon>Gammaproteobacteria</taxon>
        <taxon>Alteromonadales</taxon>
        <taxon>Idiomarinaceae</taxon>
        <taxon>Aliidiomarina</taxon>
    </lineage>
</organism>
<dbReference type="Proteomes" id="UP000249203">
    <property type="component" value="Unassembled WGS sequence"/>
</dbReference>
<dbReference type="SUPFAM" id="SSF55347">
    <property type="entry name" value="Glyceraldehyde-3-phosphate dehydrogenase-like, C-terminal domain"/>
    <property type="match status" value="1"/>
</dbReference>
<comment type="similarity">
    <text evidence="1 8">Belongs to the glyceraldehyde-3-phosphate dehydrogenase family.</text>
</comment>
<evidence type="ECO:0000313" key="12">
    <source>
        <dbReference type="EMBL" id="RUO27817.1"/>
    </source>
</evidence>
<keyword evidence="6" id="KW-0547">Nucleotide-binding</keyword>
<dbReference type="AlphaFoldDB" id="A0A327X1E9"/>
<dbReference type="InterPro" id="IPR020828">
    <property type="entry name" value="GlycerAld_3-P_DH_NAD(P)-bd"/>
</dbReference>
<dbReference type="FunFam" id="3.30.360.10:FF:000002">
    <property type="entry name" value="Glyceraldehyde-3-phosphate dehydrogenase"/>
    <property type="match status" value="1"/>
</dbReference>
<evidence type="ECO:0000256" key="5">
    <source>
        <dbReference type="PIRSR" id="PIRSR000149-2"/>
    </source>
</evidence>
<feature type="binding site" evidence="5">
    <location>
        <position position="235"/>
    </location>
    <ligand>
        <name>D-glyceraldehyde 3-phosphate</name>
        <dbReference type="ChEBI" id="CHEBI:59776"/>
    </ligand>
</feature>
<dbReference type="SMART" id="SM00846">
    <property type="entry name" value="Gp_dh_N"/>
    <property type="match status" value="1"/>
</dbReference>
<evidence type="ECO:0000256" key="9">
    <source>
        <dbReference type="RuleBase" id="RU361160"/>
    </source>
</evidence>
<reference evidence="11 13" key="2">
    <citation type="submission" date="2018-06" db="EMBL/GenBank/DDBJ databases">
        <title>Genomic Encyclopedia of Type Strains, Phase III (KMG-III): the genomes of soil and plant-associated and newly described type strains.</title>
        <authorList>
            <person name="Whitman W."/>
        </authorList>
    </citation>
    <scope>NUCLEOTIDE SEQUENCE [LARGE SCALE GENOMIC DNA]</scope>
    <source>
        <strain evidence="11 13">CGMCC 1.15366</strain>
    </source>
</reference>
<evidence type="ECO:0000256" key="2">
    <source>
        <dbReference type="ARBA" id="ARBA00011881"/>
    </source>
</evidence>
<evidence type="ECO:0000256" key="3">
    <source>
        <dbReference type="ARBA" id="ARBA00023002"/>
    </source>
</evidence>
<comment type="subunit">
    <text evidence="2">Homotetramer.</text>
</comment>
<feature type="binding site" evidence="6">
    <location>
        <position position="123"/>
    </location>
    <ligand>
        <name>NAD(+)</name>
        <dbReference type="ChEBI" id="CHEBI:57540"/>
    </ligand>
</feature>
<dbReference type="InterPro" id="IPR020830">
    <property type="entry name" value="GlycerAld_3-P_DH_AS"/>
</dbReference>
<evidence type="ECO:0000313" key="13">
    <source>
        <dbReference type="Proteomes" id="UP000249203"/>
    </source>
</evidence>
<feature type="domain" description="Glyceraldehyde 3-phosphate dehydrogenase NAD(P) binding" evidence="10">
    <location>
        <begin position="3"/>
        <end position="154"/>
    </location>
</feature>
<dbReference type="InterPro" id="IPR020831">
    <property type="entry name" value="GlycerAld/Erythrose_P_DH"/>
</dbReference>
<dbReference type="InterPro" id="IPR006424">
    <property type="entry name" value="Glyceraldehyde-3-P_DH_1"/>
</dbReference>
<evidence type="ECO:0000313" key="14">
    <source>
        <dbReference type="Proteomes" id="UP000287865"/>
    </source>
</evidence>
<dbReference type="GO" id="GO:0006006">
    <property type="term" value="P:glucose metabolic process"/>
    <property type="evidence" value="ECO:0007669"/>
    <property type="project" value="InterPro"/>
</dbReference>
<gene>
    <name evidence="12" type="primary">gap</name>
    <name evidence="11" type="ORF">B0I24_1039</name>
    <name evidence="12" type="ORF">CWE07_04200</name>
</gene>
<keyword evidence="3 9" id="KW-0560">Oxidoreductase</keyword>
<keyword evidence="14" id="KW-1185">Reference proteome</keyword>
<dbReference type="PANTHER" id="PTHR43148">
    <property type="entry name" value="GLYCERALDEHYDE-3-PHOSPHATE DEHYDROGENASE 2"/>
    <property type="match status" value="1"/>
</dbReference>
<comment type="caution">
    <text evidence="11">The sequence shown here is derived from an EMBL/GenBank/DDBJ whole genome shotgun (WGS) entry which is preliminary data.</text>
</comment>
<dbReference type="PROSITE" id="PS00071">
    <property type="entry name" value="GAPDH"/>
    <property type="match status" value="1"/>
</dbReference>
<dbReference type="Gene3D" id="3.30.360.10">
    <property type="entry name" value="Dihydrodipicolinate Reductase, domain 2"/>
    <property type="match status" value="1"/>
</dbReference>
<dbReference type="RefSeq" id="WP_111568644.1">
    <property type="nucleotide sequence ID" value="NZ_PIPK01000002.1"/>
</dbReference>
<dbReference type="Pfam" id="PF02800">
    <property type="entry name" value="Gp_dh_C"/>
    <property type="match status" value="1"/>
</dbReference>
<evidence type="ECO:0000256" key="7">
    <source>
        <dbReference type="PIRSR" id="PIRSR000149-4"/>
    </source>
</evidence>
<dbReference type="GO" id="GO:0051287">
    <property type="term" value="F:NAD binding"/>
    <property type="evidence" value="ECO:0007669"/>
    <property type="project" value="InterPro"/>
</dbReference>
<accession>A0A327X1E9</accession>
<dbReference type="SUPFAM" id="SSF51735">
    <property type="entry name" value="NAD(P)-binding Rossmann-fold domains"/>
    <property type="match status" value="1"/>
</dbReference>
<dbReference type="NCBIfam" id="TIGR01534">
    <property type="entry name" value="GAPDH-I"/>
    <property type="match status" value="1"/>
</dbReference>
<evidence type="ECO:0000256" key="8">
    <source>
        <dbReference type="RuleBase" id="RU000397"/>
    </source>
</evidence>
<evidence type="ECO:0000256" key="1">
    <source>
        <dbReference type="ARBA" id="ARBA00007406"/>
    </source>
</evidence>
<dbReference type="InterPro" id="IPR020829">
    <property type="entry name" value="GlycerAld_3-P_DH_cat"/>
</dbReference>
<sequence length="335" mass="36186">MAIRVAINGFGRIGKNILRAWHERQLSGDIEIVAINDLGEGAIHAHLLKYDSVHGTFDADVSYKDGQLHVDDTQIALLAERDPAKLPWTDLQVDLVFECTGLFTHSSKAIAHIEAGAKQVLISAPAVNACATVVYGVNHQILNSEMQIISNASCTTNCLAPIAAVLEDQVGIESGLMTTVHAYTNDQNLLDAYHSDPRRARAAASSMIPSKTGAAAAVGQVIPALQGRFDGLAVRVPTQNVSLVDLSFIAKRDTSVEEINQLIADAAQSAELQGVLSVNTLPLVSIDFNHNPHSAIFDSSQTRVNGKLVKVMAWYDNEWGFSHRMLDNARYLASL</sequence>
<proteinExistence type="inferred from homology"/>
<dbReference type="Pfam" id="PF00044">
    <property type="entry name" value="Gp_dh_N"/>
    <property type="match status" value="1"/>
</dbReference>
<reference evidence="12 14" key="1">
    <citation type="journal article" date="2018" name="Front. Microbiol.">
        <title>Genome-Based Analysis Reveals the Taxonomy and Diversity of the Family Idiomarinaceae.</title>
        <authorList>
            <person name="Liu Y."/>
            <person name="Lai Q."/>
            <person name="Shao Z."/>
        </authorList>
    </citation>
    <scope>NUCLEOTIDE SEQUENCE [LARGE SCALE GENOMIC DNA]</scope>
    <source>
        <strain evidence="12 14">CF12-14</strain>
    </source>
</reference>
<feature type="binding site" evidence="5">
    <location>
        <begin position="212"/>
        <end position="213"/>
    </location>
    <ligand>
        <name>D-glyceraldehyde 3-phosphate</name>
        <dbReference type="ChEBI" id="CHEBI:59776"/>
    </ligand>
</feature>
<evidence type="ECO:0000313" key="11">
    <source>
        <dbReference type="EMBL" id="RAJ99018.1"/>
    </source>
</evidence>
<dbReference type="PIRSF" id="PIRSF000149">
    <property type="entry name" value="GAP_DH"/>
    <property type="match status" value="1"/>
</dbReference>
<feature type="binding site" evidence="6">
    <location>
        <position position="37"/>
    </location>
    <ligand>
        <name>NAD(+)</name>
        <dbReference type="ChEBI" id="CHEBI:57540"/>
    </ligand>
</feature>
<dbReference type="OrthoDB" id="9803304at2"/>
<feature type="site" description="Activates thiol group during catalysis" evidence="7">
    <location>
        <position position="181"/>
    </location>
</feature>
<feature type="binding site" evidence="6">
    <location>
        <position position="81"/>
    </location>
    <ligand>
        <name>NAD(+)</name>
        <dbReference type="ChEBI" id="CHEBI:57540"/>
    </ligand>
</feature>
<evidence type="ECO:0000259" key="10">
    <source>
        <dbReference type="SMART" id="SM00846"/>
    </source>
</evidence>
<feature type="binding site" evidence="5">
    <location>
        <begin position="153"/>
        <end position="155"/>
    </location>
    <ligand>
        <name>D-glyceraldehyde 3-phosphate</name>
        <dbReference type="ChEBI" id="CHEBI:59776"/>
    </ligand>
</feature>
<dbReference type="Proteomes" id="UP000287865">
    <property type="component" value="Unassembled WGS sequence"/>
</dbReference>
<dbReference type="EMBL" id="QLMD01000003">
    <property type="protein sequence ID" value="RAJ99018.1"/>
    <property type="molecule type" value="Genomic_DNA"/>
</dbReference>
<protein>
    <recommendedName>
        <fullName evidence="9">Glyceraldehyde-3-phosphate dehydrogenase</fullName>
        <ecNumber evidence="9">1.2.1.-</ecNumber>
    </recommendedName>
</protein>
<keyword evidence="6" id="KW-0520">NAD</keyword>